<accession>A0A226E2Q8</accession>
<dbReference type="EMBL" id="LNIX01000007">
    <property type="protein sequence ID" value="OXA51863.1"/>
    <property type="molecule type" value="Genomic_DNA"/>
</dbReference>
<dbReference type="FunFam" id="3.40.50.300:FF:000342">
    <property type="entry name" value="Protein strawberry notch homolog 2"/>
    <property type="match status" value="1"/>
</dbReference>
<dbReference type="SUPFAM" id="SSF52540">
    <property type="entry name" value="P-loop containing nucleoside triphosphate hydrolases"/>
    <property type="match status" value="2"/>
</dbReference>
<dbReference type="Gene3D" id="3.40.50.300">
    <property type="entry name" value="P-loop containing nucleotide triphosphate hydrolases"/>
    <property type="match status" value="1"/>
</dbReference>
<feature type="compositionally biased region" description="Acidic residues" evidence="4">
    <location>
        <begin position="20"/>
        <end position="32"/>
    </location>
</feature>
<proteinExistence type="inferred from homology"/>
<dbReference type="PANTHER" id="PTHR12706:SF30">
    <property type="entry name" value="PROTEIN STRAWBERRY NOTCH-RELATED"/>
    <property type="match status" value="1"/>
</dbReference>
<dbReference type="InterPro" id="IPR026937">
    <property type="entry name" value="SBNO_Helicase_C_dom"/>
</dbReference>
<evidence type="ECO:0000256" key="4">
    <source>
        <dbReference type="SAM" id="MobiDB-lite"/>
    </source>
</evidence>
<dbReference type="AlphaFoldDB" id="A0A226E2Q8"/>
<evidence type="ECO:0000259" key="5">
    <source>
        <dbReference type="PROSITE" id="PS51194"/>
    </source>
</evidence>
<keyword evidence="2" id="KW-0805">Transcription regulation</keyword>
<dbReference type="GO" id="GO:0005634">
    <property type="term" value="C:nucleus"/>
    <property type="evidence" value="ECO:0007669"/>
    <property type="project" value="TreeGrafter"/>
</dbReference>
<dbReference type="GO" id="GO:0031490">
    <property type="term" value="F:chromatin DNA binding"/>
    <property type="evidence" value="ECO:0007669"/>
    <property type="project" value="TreeGrafter"/>
</dbReference>
<dbReference type="InterPro" id="IPR027417">
    <property type="entry name" value="P-loop_NTPase"/>
</dbReference>
<gene>
    <name evidence="6" type="ORF">Fcan01_13003</name>
</gene>
<evidence type="ECO:0000256" key="2">
    <source>
        <dbReference type="ARBA" id="ARBA00023015"/>
    </source>
</evidence>
<protein>
    <submittedName>
        <fullName evidence="6">Protein strawberry notch 1</fullName>
    </submittedName>
</protein>
<evidence type="ECO:0000313" key="7">
    <source>
        <dbReference type="Proteomes" id="UP000198287"/>
    </source>
</evidence>
<evidence type="ECO:0000256" key="3">
    <source>
        <dbReference type="ARBA" id="ARBA00023163"/>
    </source>
</evidence>
<feature type="region of interest" description="Disordered" evidence="4">
    <location>
        <begin position="607"/>
        <end position="653"/>
    </location>
</feature>
<dbReference type="Proteomes" id="UP000198287">
    <property type="component" value="Unassembled WGS sequence"/>
</dbReference>
<feature type="compositionally biased region" description="Polar residues" evidence="4">
    <location>
        <begin position="607"/>
        <end position="625"/>
    </location>
</feature>
<dbReference type="PROSITE" id="PS51194">
    <property type="entry name" value="HELICASE_CTER"/>
    <property type="match status" value="1"/>
</dbReference>
<keyword evidence="3" id="KW-0804">Transcription</keyword>
<feature type="compositionally biased region" description="Basic residues" evidence="4">
    <location>
        <begin position="75"/>
        <end position="89"/>
    </location>
</feature>
<dbReference type="InterPro" id="IPR039187">
    <property type="entry name" value="SNO_AAA"/>
</dbReference>
<dbReference type="PANTHER" id="PTHR12706">
    <property type="entry name" value="STRAWBERRY NOTCH-RELATED"/>
    <property type="match status" value="1"/>
</dbReference>
<evidence type="ECO:0000256" key="1">
    <source>
        <dbReference type="ARBA" id="ARBA00006992"/>
    </source>
</evidence>
<feature type="region of interest" description="Disordered" evidence="4">
    <location>
        <begin position="552"/>
        <end position="594"/>
    </location>
</feature>
<feature type="compositionally biased region" description="Acidic residues" evidence="4">
    <location>
        <begin position="107"/>
        <end position="118"/>
    </location>
</feature>
<dbReference type="InterPro" id="IPR026741">
    <property type="entry name" value="SNO"/>
</dbReference>
<name>A0A226E2Q8_FOLCA</name>
<comment type="caution">
    <text evidence="6">The sequence shown here is derived from an EMBL/GenBank/DDBJ whole genome shotgun (WGS) entry which is preliminary data.</text>
</comment>
<dbReference type="InterPro" id="IPR001650">
    <property type="entry name" value="Helicase_C-like"/>
</dbReference>
<evidence type="ECO:0000313" key="6">
    <source>
        <dbReference type="EMBL" id="OXA51863.1"/>
    </source>
</evidence>
<dbReference type="Pfam" id="PF13872">
    <property type="entry name" value="AAA_34"/>
    <property type="match status" value="1"/>
</dbReference>
<reference evidence="6 7" key="1">
    <citation type="submission" date="2015-12" db="EMBL/GenBank/DDBJ databases">
        <title>The genome of Folsomia candida.</title>
        <authorList>
            <person name="Faddeeva A."/>
            <person name="Derks M.F."/>
            <person name="Anvar Y."/>
            <person name="Smit S."/>
            <person name="Van Straalen N."/>
            <person name="Roelofs D."/>
        </authorList>
    </citation>
    <scope>NUCLEOTIDE SEQUENCE [LARGE SCALE GENOMIC DNA]</scope>
    <source>
        <strain evidence="6 7">VU population</strain>
        <tissue evidence="6">Whole body</tissue>
    </source>
</reference>
<keyword evidence="7" id="KW-1185">Reference proteome</keyword>
<comment type="similarity">
    <text evidence="1">Belongs to the SBNO family.</text>
</comment>
<dbReference type="OrthoDB" id="421838at2759"/>
<feature type="region of interest" description="Disordered" evidence="4">
    <location>
        <begin position="1"/>
        <end position="118"/>
    </location>
</feature>
<organism evidence="6 7">
    <name type="scientific">Folsomia candida</name>
    <name type="common">Springtail</name>
    <dbReference type="NCBI Taxonomy" id="158441"/>
    <lineage>
        <taxon>Eukaryota</taxon>
        <taxon>Metazoa</taxon>
        <taxon>Ecdysozoa</taxon>
        <taxon>Arthropoda</taxon>
        <taxon>Hexapoda</taxon>
        <taxon>Collembola</taxon>
        <taxon>Entomobryomorpha</taxon>
        <taxon>Isotomoidea</taxon>
        <taxon>Isotomidae</taxon>
        <taxon>Proisotominae</taxon>
        <taxon>Folsomia</taxon>
    </lineage>
</organism>
<dbReference type="GO" id="GO:0042393">
    <property type="term" value="F:histone binding"/>
    <property type="evidence" value="ECO:0007669"/>
    <property type="project" value="TreeGrafter"/>
</dbReference>
<dbReference type="OMA" id="THWLADI"/>
<dbReference type="Pfam" id="PF13871">
    <property type="entry name" value="Helicase_C_4"/>
    <property type="match status" value="1"/>
</dbReference>
<feature type="domain" description="Helicase C-terminal" evidence="5">
    <location>
        <begin position="682"/>
        <end position="844"/>
    </location>
</feature>
<feature type="compositionally biased region" description="Pro residues" evidence="4">
    <location>
        <begin position="1"/>
        <end position="10"/>
    </location>
</feature>
<feature type="compositionally biased region" description="Basic and acidic residues" evidence="4">
    <location>
        <begin position="44"/>
        <end position="63"/>
    </location>
</feature>
<sequence>MDKVEPPPTLDNPSSKVKTEEEDILTDDDDETVVISLTTGEQATDDKNDIAPLIDVRDNEPPHRSAGPSTSKVQLPRKRAKVNRRRNAAKVKAEATDTNSSKPKPDEGEEEPEEDDETLDMAETYADYVPQKWRDGKPHPDPIVETASLSGVSMPDISHTLSIPKAVINQGLLSAPQLEAIVYACQQHEFFLASGERAGYLIGDGAGVGKGRTVAGIIYENWLNGRKKSLWISVSADLKEDSTRDLKDIGAAKIEVQALSSFKYEKIRPDKFKNGVLFMTYTGLIGKTSKRGKFNTRLTQIIDWLGKEFDGVIVFDECHRAKNLCPTKTKNPTKTGIAVEALQSSLPKARIVYASATGASEPKNMAYMTRLGIWGPGTAFKAFSDFIDSIEKRGIKVMELVAMDMKLRGAYIARQLSFKGVTFKIEDVQLNLEFVDMYNQSVNLWVEAMGKFIDAIDLLELDGRTRRVIWSQFWGSHQRFFKYLCIAGKVSRAIDIAREAVIDGKCVVIGLQSTGEARTADEFETRDEEEPEDFISTAKGVFQNLVEKQFPHIKVNTTPPATRRNSRKKPVNTKYNVKRERFDDSESDSDAGSSYNAMGFFNTSAAVSGNDSDSESSANTDTGSYNVGGRKRKLGSKAPRNTGANSPLPFMPGEASLQQVARDRKELLEKIEALGNVLPKNSLDQLINELGGPSQVAELTGRKMRLVQLENGKIDYQSRIEVGVTTSQINLTEKRRFMDGEKLIAIISEAASNGISLQSDRRAKNTRPRVHITIELPWSADRAIQQFGRTHRSNQANSPEYVFLISAIAGERRFASVVAKRLESLVRILQFKYAHLDYSVFELCTGWFKCQVTMENLSMGKIRKSPLVTEILPLKFNLLRILSSVFHKS</sequence>
<dbReference type="GO" id="GO:0006355">
    <property type="term" value="P:regulation of DNA-templated transcription"/>
    <property type="evidence" value="ECO:0007669"/>
    <property type="project" value="InterPro"/>
</dbReference>